<feature type="transmembrane region" description="Helical" evidence="1">
    <location>
        <begin position="36"/>
        <end position="53"/>
    </location>
</feature>
<feature type="transmembrane region" description="Helical" evidence="1">
    <location>
        <begin position="12"/>
        <end position="30"/>
    </location>
</feature>
<keyword evidence="1" id="KW-0812">Transmembrane</keyword>
<accession>A0ABY1HAD8</accession>
<keyword evidence="1" id="KW-1133">Transmembrane helix</keyword>
<keyword evidence="1" id="KW-0472">Membrane</keyword>
<protein>
    <submittedName>
        <fullName evidence="2">Uncharacterized protein</fullName>
    </submittedName>
</protein>
<evidence type="ECO:0000256" key="1">
    <source>
        <dbReference type="SAM" id="Phobius"/>
    </source>
</evidence>
<sequence>MEKSKLRILLYGIWYFIVFLILMAILFLDFDFSNNLWFFIPYLIVCTLVGPLINKIAPKQKRSDDDGNN</sequence>
<comment type="caution">
    <text evidence="2">The sequence shown here is derived from an EMBL/GenBank/DDBJ whole genome shotgun (WGS) entry which is preliminary data.</text>
</comment>
<gene>
    <name evidence="2" type="ORF">SAMN03097721_02661</name>
</gene>
<evidence type="ECO:0000313" key="2">
    <source>
        <dbReference type="EMBL" id="SFZ79299.1"/>
    </source>
</evidence>
<proteinExistence type="predicted"/>
<organism evidence="2 3">
    <name type="scientific">Staphylococcus pasteuri</name>
    <dbReference type="NCBI Taxonomy" id="45972"/>
    <lineage>
        <taxon>Bacteria</taxon>
        <taxon>Bacillati</taxon>
        <taxon>Bacillota</taxon>
        <taxon>Bacilli</taxon>
        <taxon>Bacillales</taxon>
        <taxon>Staphylococcaceae</taxon>
        <taxon>Staphylococcus</taxon>
    </lineage>
</organism>
<dbReference type="Proteomes" id="UP000182665">
    <property type="component" value="Unassembled WGS sequence"/>
</dbReference>
<name>A0ABY1HAD8_9STAP</name>
<reference evidence="2 3" key="1">
    <citation type="submission" date="2016-11" db="EMBL/GenBank/DDBJ databases">
        <authorList>
            <person name="Varghese N."/>
            <person name="Submissions S."/>
        </authorList>
    </citation>
    <scope>NUCLEOTIDE SEQUENCE [LARGE SCALE GENOMIC DNA]</scope>
    <source>
        <strain evidence="2 3">NFIX07</strain>
    </source>
</reference>
<keyword evidence="3" id="KW-1185">Reference proteome</keyword>
<dbReference type="EMBL" id="FPKT01000021">
    <property type="protein sequence ID" value="SFZ79299.1"/>
    <property type="molecule type" value="Genomic_DNA"/>
</dbReference>
<evidence type="ECO:0000313" key="3">
    <source>
        <dbReference type="Proteomes" id="UP000182665"/>
    </source>
</evidence>